<dbReference type="SMART" id="SM00228">
    <property type="entry name" value="PDZ"/>
    <property type="match status" value="1"/>
</dbReference>
<keyword evidence="3 5" id="KW-0378">Hydrolase</keyword>
<dbReference type="Gene3D" id="3.90.226.10">
    <property type="entry name" value="2-enoyl-CoA Hydratase, Chain A, domain 1"/>
    <property type="match status" value="1"/>
</dbReference>
<dbReference type="InterPro" id="IPR001478">
    <property type="entry name" value="PDZ"/>
</dbReference>
<feature type="coiled-coil region" evidence="6">
    <location>
        <begin position="184"/>
        <end position="218"/>
    </location>
</feature>
<dbReference type="GO" id="GO:0007165">
    <property type="term" value="P:signal transduction"/>
    <property type="evidence" value="ECO:0007669"/>
    <property type="project" value="TreeGrafter"/>
</dbReference>
<keyword evidence="7" id="KW-0732">Signal</keyword>
<keyword evidence="2 5" id="KW-0645">Protease</keyword>
<accession>A0A2H9VT69</accession>
<organism evidence="9 10">
    <name type="scientific">Mucilaginibacter auburnensis</name>
    <dbReference type="NCBI Taxonomy" id="1457233"/>
    <lineage>
        <taxon>Bacteria</taxon>
        <taxon>Pseudomonadati</taxon>
        <taxon>Bacteroidota</taxon>
        <taxon>Sphingobacteriia</taxon>
        <taxon>Sphingobacteriales</taxon>
        <taxon>Sphingobacteriaceae</taxon>
        <taxon>Mucilaginibacter</taxon>
    </lineage>
</organism>
<reference evidence="9 10" key="1">
    <citation type="submission" date="2017-11" db="EMBL/GenBank/DDBJ databases">
        <title>Genomic Encyclopedia of Archaeal and Bacterial Type Strains, Phase II (KMG-II): From Individual Species to Whole Genera.</title>
        <authorList>
            <person name="Goeker M."/>
        </authorList>
    </citation>
    <scope>NUCLEOTIDE SEQUENCE [LARGE SCALE GENOMIC DNA]</scope>
    <source>
        <strain evidence="9 10">DSM 28175</strain>
    </source>
</reference>
<dbReference type="PROSITE" id="PS50106">
    <property type="entry name" value="PDZ"/>
    <property type="match status" value="1"/>
</dbReference>
<protein>
    <submittedName>
        <fullName evidence="9">Carboxyl-terminal processing protease</fullName>
    </submittedName>
</protein>
<dbReference type="SMART" id="SM00245">
    <property type="entry name" value="TSPc"/>
    <property type="match status" value="1"/>
</dbReference>
<dbReference type="NCBIfam" id="TIGR00225">
    <property type="entry name" value="prc"/>
    <property type="match status" value="1"/>
</dbReference>
<evidence type="ECO:0000259" key="8">
    <source>
        <dbReference type="PROSITE" id="PS50106"/>
    </source>
</evidence>
<dbReference type="InterPro" id="IPR004447">
    <property type="entry name" value="Peptidase_S41A"/>
</dbReference>
<evidence type="ECO:0000256" key="5">
    <source>
        <dbReference type="RuleBase" id="RU004404"/>
    </source>
</evidence>
<evidence type="ECO:0000256" key="3">
    <source>
        <dbReference type="ARBA" id="ARBA00022801"/>
    </source>
</evidence>
<keyword evidence="4 5" id="KW-0720">Serine protease</keyword>
<gene>
    <name evidence="9" type="ORF">CLV57_0996</name>
</gene>
<feature type="signal peptide" evidence="7">
    <location>
        <begin position="1"/>
        <end position="32"/>
    </location>
</feature>
<evidence type="ECO:0000256" key="4">
    <source>
        <dbReference type="ARBA" id="ARBA00022825"/>
    </source>
</evidence>
<dbReference type="SUPFAM" id="SSF50156">
    <property type="entry name" value="PDZ domain-like"/>
    <property type="match status" value="1"/>
</dbReference>
<dbReference type="InterPro" id="IPR036034">
    <property type="entry name" value="PDZ_sf"/>
</dbReference>
<feature type="domain" description="PDZ" evidence="8">
    <location>
        <begin position="248"/>
        <end position="319"/>
    </location>
</feature>
<name>A0A2H9VT69_9SPHI</name>
<dbReference type="FunFam" id="3.90.226.10:FF:000090">
    <property type="entry name" value="Tail-specific protease"/>
    <property type="match status" value="1"/>
</dbReference>
<dbReference type="PANTHER" id="PTHR32060">
    <property type="entry name" value="TAIL-SPECIFIC PROTEASE"/>
    <property type="match status" value="1"/>
</dbReference>
<dbReference type="InterPro" id="IPR005151">
    <property type="entry name" value="Tail-specific_protease"/>
</dbReference>
<keyword evidence="10" id="KW-1185">Reference proteome</keyword>
<evidence type="ECO:0000256" key="1">
    <source>
        <dbReference type="ARBA" id="ARBA00009179"/>
    </source>
</evidence>
<sequence>MFRLVPDFKTTKDMFKRFYFVLVLGAALACNAAPSKPVKVDGSLNLEPTEQQSTAVKAVASLISGYNYKKVPLNDSLSAIIYDRFLKSLDDNRNYLLASDIADFNKFKTKLDDDIKSGNLASVFYMFNVYQKRYNERMDYSIAQLSKDFDFNKDDSFAYDREKLPWASQAELDTYWSKRVKYDLVNLQLAKADVAKNKETLKKRYETQLAQNKKLESDDVFQLFMDDFTEAIDPHTNYFNPFNKAQFKMEMSRSLEGIGATLESKNEYISIASLVPGGPADKSRQVNVGDRIVAVAQGKTGEFQDIVGWRTDNAIKLIRGDKGTLVRLKLLPQGKAASDPTKIVEIIREKIVLKDQLAKSEVRTYQQNGKSYKIGIINIPAFYVDFDAAKAGATNYQSTTRDVKKILDSLQTQKVDGVVIDLRQNGGGSLTEAISLTGLFIKTGPVVQVRDTENKIEVDKDEDPDITYAGPLAVMVDRFSASASEIFAGAIQDYGRGVIVGTQTFGKGTVQTQIDLDRYIASSLGSRIASMARSVTGKAGTTGNEGGYGQLNLTIAKFYRISGSSTQHRGVLPDITFPSIIPLDKYGEDTDPSALPFDVIAKSQYNKVSDVSTVVPQLKQMHDARMKNSAVYKNILADIADYKKADAEKTVVLNLQKLKAQRDEQEQQSLDRTNALRVAMGYPALKKGDAKPKKEDLDALKVEAGQILVDYIGVADKVARVNKTSSSF</sequence>
<dbReference type="Pfam" id="PF03572">
    <property type="entry name" value="Peptidase_S41"/>
    <property type="match status" value="1"/>
</dbReference>
<dbReference type="InterPro" id="IPR029045">
    <property type="entry name" value="ClpP/crotonase-like_dom_sf"/>
</dbReference>
<dbReference type="AlphaFoldDB" id="A0A2H9VT69"/>
<dbReference type="SUPFAM" id="SSF52096">
    <property type="entry name" value="ClpP/crotonase"/>
    <property type="match status" value="1"/>
</dbReference>
<evidence type="ECO:0000256" key="7">
    <source>
        <dbReference type="SAM" id="SignalP"/>
    </source>
</evidence>
<dbReference type="GO" id="GO:0004175">
    <property type="term" value="F:endopeptidase activity"/>
    <property type="evidence" value="ECO:0007669"/>
    <property type="project" value="TreeGrafter"/>
</dbReference>
<comment type="similarity">
    <text evidence="1 5">Belongs to the peptidase S41A family.</text>
</comment>
<dbReference type="Proteomes" id="UP000242687">
    <property type="component" value="Unassembled WGS sequence"/>
</dbReference>
<dbReference type="CDD" id="cd06782">
    <property type="entry name" value="cpPDZ_CPP-like"/>
    <property type="match status" value="1"/>
</dbReference>
<dbReference type="GO" id="GO:0008236">
    <property type="term" value="F:serine-type peptidase activity"/>
    <property type="evidence" value="ECO:0007669"/>
    <property type="project" value="UniProtKB-KW"/>
</dbReference>
<dbReference type="InterPro" id="IPR020992">
    <property type="entry name" value="Tail_Prtase_C"/>
</dbReference>
<dbReference type="PROSITE" id="PS51257">
    <property type="entry name" value="PROKAR_LIPOPROTEIN"/>
    <property type="match status" value="1"/>
</dbReference>
<dbReference type="Pfam" id="PF00595">
    <property type="entry name" value="PDZ"/>
    <property type="match status" value="1"/>
</dbReference>
<evidence type="ECO:0000256" key="6">
    <source>
        <dbReference type="SAM" id="Coils"/>
    </source>
</evidence>
<evidence type="ECO:0000313" key="9">
    <source>
        <dbReference type="EMBL" id="PJJ83998.1"/>
    </source>
</evidence>
<proteinExistence type="inferred from homology"/>
<dbReference type="Pfam" id="PF11818">
    <property type="entry name" value="DUF3340"/>
    <property type="match status" value="1"/>
</dbReference>
<evidence type="ECO:0000256" key="2">
    <source>
        <dbReference type="ARBA" id="ARBA00022670"/>
    </source>
</evidence>
<dbReference type="GO" id="GO:0030288">
    <property type="term" value="C:outer membrane-bounded periplasmic space"/>
    <property type="evidence" value="ECO:0007669"/>
    <property type="project" value="TreeGrafter"/>
</dbReference>
<dbReference type="Pfam" id="PF17804">
    <property type="entry name" value="TSP_NTD"/>
    <property type="match status" value="1"/>
</dbReference>
<dbReference type="EMBL" id="PGFJ01000001">
    <property type="protein sequence ID" value="PJJ83998.1"/>
    <property type="molecule type" value="Genomic_DNA"/>
</dbReference>
<dbReference type="InterPro" id="IPR040573">
    <property type="entry name" value="TSP_N"/>
</dbReference>
<dbReference type="CDD" id="cd07560">
    <property type="entry name" value="Peptidase_S41_CPP"/>
    <property type="match status" value="1"/>
</dbReference>
<comment type="caution">
    <text evidence="9">The sequence shown here is derived from an EMBL/GenBank/DDBJ whole genome shotgun (WGS) entry which is preliminary data.</text>
</comment>
<dbReference type="Gene3D" id="2.30.42.10">
    <property type="match status" value="1"/>
</dbReference>
<evidence type="ECO:0000313" key="10">
    <source>
        <dbReference type="Proteomes" id="UP000242687"/>
    </source>
</evidence>
<dbReference type="GO" id="GO:0006508">
    <property type="term" value="P:proteolysis"/>
    <property type="evidence" value="ECO:0007669"/>
    <property type="project" value="UniProtKB-KW"/>
</dbReference>
<keyword evidence="6" id="KW-0175">Coiled coil</keyword>
<feature type="chain" id="PRO_5014161004" evidence="7">
    <location>
        <begin position="33"/>
        <end position="728"/>
    </location>
</feature>
<dbReference type="PANTHER" id="PTHR32060:SF22">
    <property type="entry name" value="CARBOXYL-TERMINAL-PROCESSING PEPTIDASE 3, CHLOROPLASTIC"/>
    <property type="match status" value="1"/>
</dbReference>